<feature type="non-terminal residue" evidence="1">
    <location>
        <position position="1"/>
    </location>
</feature>
<gene>
    <name evidence="1" type="ORF">Tci_703324</name>
</gene>
<dbReference type="AlphaFoldDB" id="A0A699LB45"/>
<dbReference type="EMBL" id="BKCJ010599674">
    <property type="protein sequence ID" value="GFB31353.1"/>
    <property type="molecule type" value="Genomic_DNA"/>
</dbReference>
<evidence type="ECO:0000313" key="1">
    <source>
        <dbReference type="EMBL" id="GFB31353.1"/>
    </source>
</evidence>
<name>A0A699LB45_TANCI</name>
<accession>A0A699LB45</accession>
<comment type="caution">
    <text evidence="1">The sequence shown here is derived from an EMBL/GenBank/DDBJ whole genome shotgun (WGS) entry which is preliminary data.</text>
</comment>
<reference evidence="1" key="1">
    <citation type="journal article" date="2019" name="Sci. Rep.">
        <title>Draft genome of Tanacetum cinerariifolium, the natural source of mosquito coil.</title>
        <authorList>
            <person name="Yamashiro T."/>
            <person name="Shiraishi A."/>
            <person name="Satake H."/>
            <person name="Nakayama K."/>
        </authorList>
    </citation>
    <scope>NUCLEOTIDE SEQUENCE</scope>
</reference>
<sequence>HGLSSSFGGSVCQAFPKWNVGADGAGSSLRSDVAPPDPFITAWHLTTHSILNDAESCRDMMINLATPAVRDQQSRLSDYQALQHAWFELSRGTLAQVDLL</sequence>
<organism evidence="1">
    <name type="scientific">Tanacetum cinerariifolium</name>
    <name type="common">Dalmatian daisy</name>
    <name type="synonym">Chrysanthemum cinerariifolium</name>
    <dbReference type="NCBI Taxonomy" id="118510"/>
    <lineage>
        <taxon>Eukaryota</taxon>
        <taxon>Viridiplantae</taxon>
        <taxon>Streptophyta</taxon>
        <taxon>Embryophyta</taxon>
        <taxon>Tracheophyta</taxon>
        <taxon>Spermatophyta</taxon>
        <taxon>Magnoliopsida</taxon>
        <taxon>eudicotyledons</taxon>
        <taxon>Gunneridae</taxon>
        <taxon>Pentapetalae</taxon>
        <taxon>asterids</taxon>
        <taxon>campanulids</taxon>
        <taxon>Asterales</taxon>
        <taxon>Asteraceae</taxon>
        <taxon>Asteroideae</taxon>
        <taxon>Anthemideae</taxon>
        <taxon>Anthemidinae</taxon>
        <taxon>Tanacetum</taxon>
    </lineage>
</organism>
<protein>
    <submittedName>
        <fullName evidence="1">Uncharacterized protein</fullName>
    </submittedName>
</protein>
<proteinExistence type="predicted"/>